<dbReference type="EMBL" id="CACTIH010001934">
    <property type="protein sequence ID" value="CAA2969223.1"/>
    <property type="molecule type" value="Genomic_DNA"/>
</dbReference>
<proteinExistence type="predicted"/>
<reference evidence="1 2" key="1">
    <citation type="submission" date="2019-12" db="EMBL/GenBank/DDBJ databases">
        <authorList>
            <person name="Alioto T."/>
            <person name="Alioto T."/>
            <person name="Gomez Garrido J."/>
        </authorList>
    </citation>
    <scope>NUCLEOTIDE SEQUENCE [LARGE SCALE GENOMIC DNA]</scope>
</reference>
<keyword evidence="2" id="KW-1185">Reference proteome</keyword>
<dbReference type="GO" id="GO:0016853">
    <property type="term" value="F:isomerase activity"/>
    <property type="evidence" value="ECO:0007669"/>
    <property type="project" value="UniProtKB-KW"/>
</dbReference>
<comment type="caution">
    <text evidence="1">The sequence shown here is derived from an EMBL/GenBank/DDBJ whole genome shotgun (WGS) entry which is preliminary data.</text>
</comment>
<dbReference type="Proteomes" id="UP000594638">
    <property type="component" value="Unassembled WGS sequence"/>
</dbReference>
<accession>A0A8S0QTT1</accession>
<evidence type="ECO:0000313" key="1">
    <source>
        <dbReference type="EMBL" id="CAA2969223.1"/>
    </source>
</evidence>
<dbReference type="AlphaFoldDB" id="A0A8S0QTT1"/>
<keyword evidence="1" id="KW-0413">Isomerase</keyword>
<dbReference type="Gramene" id="OE9A093151T1">
    <property type="protein sequence ID" value="OE9A093151C1"/>
    <property type="gene ID" value="OE9A093151"/>
</dbReference>
<name>A0A8S0QTT1_OLEEU</name>
<gene>
    <name evidence="1" type="ORF">OLEA9_A093151</name>
</gene>
<protein>
    <submittedName>
        <fullName evidence="1">Glucose-6-phosphate isomerase 1, chloroplastic</fullName>
    </submittedName>
</protein>
<evidence type="ECO:0000313" key="2">
    <source>
        <dbReference type="Proteomes" id="UP000594638"/>
    </source>
</evidence>
<sequence length="122" mass="14113">MATSISGPYSLRLNAEILTHKTLQTTSFRTRFQKFTRICPLRVAREVPPNTISSTNPITDVVPKSIKKPKLEKDHQELWKRYVDRLYQHKELGLYLDSNCQFVDQVISGKVARDPKATPNDW</sequence>
<organism evidence="1 2">
    <name type="scientific">Olea europaea subsp. europaea</name>
    <dbReference type="NCBI Taxonomy" id="158383"/>
    <lineage>
        <taxon>Eukaryota</taxon>
        <taxon>Viridiplantae</taxon>
        <taxon>Streptophyta</taxon>
        <taxon>Embryophyta</taxon>
        <taxon>Tracheophyta</taxon>
        <taxon>Spermatophyta</taxon>
        <taxon>Magnoliopsida</taxon>
        <taxon>eudicotyledons</taxon>
        <taxon>Gunneridae</taxon>
        <taxon>Pentapetalae</taxon>
        <taxon>asterids</taxon>
        <taxon>lamiids</taxon>
        <taxon>Lamiales</taxon>
        <taxon>Oleaceae</taxon>
        <taxon>Oleeae</taxon>
        <taxon>Olea</taxon>
    </lineage>
</organism>